<dbReference type="EMBL" id="HBIE01026776">
    <property type="protein sequence ID" value="CAE0313250.1"/>
    <property type="molecule type" value="Transcribed_RNA"/>
</dbReference>
<dbReference type="InterPro" id="IPR029055">
    <property type="entry name" value="Ntn_hydrolases_N"/>
</dbReference>
<sequence>MIVGGYDEEHGPQIFQIEASGTFYCWKATALGKGSTEARTFLEKTYTDDMDISDAVHTAIKALKNTFEGEMTECNLEVGIIRDADPSKAFKQCSQEEIRDLLREVE</sequence>
<gene>
    <name evidence="2" type="ORF">FEHR0123_LOCUS8174</name>
</gene>
<dbReference type="InterPro" id="IPR001353">
    <property type="entry name" value="Proteasome_sua/b"/>
</dbReference>
<dbReference type="SUPFAM" id="SSF56235">
    <property type="entry name" value="N-terminal nucleophile aminohydrolases (Ntn hydrolases)"/>
    <property type="match status" value="1"/>
</dbReference>
<evidence type="ECO:0000256" key="1">
    <source>
        <dbReference type="ARBA" id="ARBA00022942"/>
    </source>
</evidence>
<keyword evidence="1" id="KW-0647">Proteasome</keyword>
<dbReference type="GO" id="GO:0005839">
    <property type="term" value="C:proteasome core complex"/>
    <property type="evidence" value="ECO:0007669"/>
    <property type="project" value="InterPro"/>
</dbReference>
<reference evidence="2" key="1">
    <citation type="submission" date="2021-01" db="EMBL/GenBank/DDBJ databases">
        <authorList>
            <person name="Corre E."/>
            <person name="Pelletier E."/>
            <person name="Niang G."/>
            <person name="Scheremetjew M."/>
            <person name="Finn R."/>
            <person name="Kale V."/>
            <person name="Holt S."/>
            <person name="Cochrane G."/>
            <person name="Meng A."/>
            <person name="Brown T."/>
            <person name="Cohen L."/>
        </authorList>
    </citation>
    <scope>NUCLEOTIDE SEQUENCE</scope>
    <source>
        <strain evidence="2">Fehren 1</strain>
    </source>
</reference>
<evidence type="ECO:0000313" key="2">
    <source>
        <dbReference type="EMBL" id="CAE0313250.1"/>
    </source>
</evidence>
<dbReference type="InterPro" id="IPR050115">
    <property type="entry name" value="Proteasome_alpha"/>
</dbReference>
<protein>
    <submittedName>
        <fullName evidence="2">Uncharacterized protein</fullName>
    </submittedName>
</protein>
<proteinExistence type="predicted"/>
<dbReference type="Pfam" id="PF00227">
    <property type="entry name" value="Proteasome"/>
    <property type="match status" value="1"/>
</dbReference>
<name>A0A7S3MPF0_9SPIT</name>
<dbReference type="PANTHER" id="PTHR11599">
    <property type="entry name" value="PROTEASOME SUBUNIT ALPHA/BETA"/>
    <property type="match status" value="1"/>
</dbReference>
<accession>A0A7S3MPF0</accession>
<dbReference type="Gene3D" id="3.60.20.10">
    <property type="entry name" value="Glutamine Phosphoribosylpyrophosphate, subunit 1, domain 1"/>
    <property type="match status" value="1"/>
</dbReference>
<dbReference type="GO" id="GO:0051603">
    <property type="term" value="P:proteolysis involved in protein catabolic process"/>
    <property type="evidence" value="ECO:0007669"/>
    <property type="project" value="InterPro"/>
</dbReference>
<dbReference type="AlphaFoldDB" id="A0A7S3MPF0"/>
<organism evidence="2">
    <name type="scientific">Favella ehrenbergii</name>
    <dbReference type="NCBI Taxonomy" id="182087"/>
    <lineage>
        <taxon>Eukaryota</taxon>
        <taxon>Sar</taxon>
        <taxon>Alveolata</taxon>
        <taxon>Ciliophora</taxon>
        <taxon>Intramacronucleata</taxon>
        <taxon>Spirotrichea</taxon>
        <taxon>Choreotrichia</taxon>
        <taxon>Tintinnida</taxon>
        <taxon>Xystonellidae</taxon>
        <taxon>Favella</taxon>
    </lineage>
</organism>